<dbReference type="GO" id="GO:0000009">
    <property type="term" value="F:alpha-1,6-mannosyltransferase activity"/>
    <property type="evidence" value="ECO:0007669"/>
    <property type="project" value="TreeGrafter"/>
</dbReference>
<evidence type="ECO:0000313" key="4">
    <source>
        <dbReference type="Proteomes" id="UP000243052"/>
    </source>
</evidence>
<dbReference type="SUPFAM" id="SSF53448">
    <property type="entry name" value="Nucleotide-diphospho-sugar transferases"/>
    <property type="match status" value="1"/>
</dbReference>
<dbReference type="GO" id="GO:0006487">
    <property type="term" value="P:protein N-linked glycosylation"/>
    <property type="evidence" value="ECO:0007669"/>
    <property type="project" value="TreeGrafter"/>
</dbReference>
<keyword evidence="2" id="KW-0472">Membrane</keyword>
<dbReference type="Pfam" id="PF03452">
    <property type="entry name" value="Anp1"/>
    <property type="match status" value="1"/>
</dbReference>
<feature type="transmembrane region" description="Helical" evidence="2">
    <location>
        <begin position="37"/>
        <end position="57"/>
    </location>
</feature>
<sequence length="503" mass="58179">MALFSKSDKKMELPISLNSRYRPKGKRRFSFKMSYRLKNMLISIFIIASTIYFIRYMQDTGDSSLIDGTIDGLIEDYEIKELEDPEYYNYEFQMIDTEVIEGSDEGFEHYIINKEGTTTTKNDADYEEQLEMLLSTTVKKYDLSKYEGTTSSAENREHVLVCIPLRNAEDVLPLMFKHLMNLTYPHELIDLAFLVSDCSKEDKTLEALVGYAKELQKGTLPFVFEEQDRKKGTKRGNKMTSGEQVHLKYMEKDYLDMVEKAFKPPFHKDYSKPFRSVQIFNKDFGQSIGQGFSDRHHVKVQGSRRKLMARARNWLTSTALKPYHSWVYWRDVDIELCPGTIIEDLTSLGYDVMVPNVWRPLPVFLGSAQEYDLNSWIESPTALQLAKTLDEDEVIVEGYAEYATWRFHLANARDPKGDPRSILDLDGIGGVSIIAKAKLFRSGVHFAAFAFENHAETEAFGKMAKKMGYKVGGLPHYLLWHIYEPSDDDLRHMASMERQQRRL</sequence>
<dbReference type="Proteomes" id="UP000243052">
    <property type="component" value="Chromosome iv"/>
</dbReference>
<dbReference type="InterPro" id="IPR052086">
    <property type="entry name" value="Mannan_Polymerase_Subunit"/>
</dbReference>
<proteinExistence type="inferred from homology"/>
<keyword evidence="4" id="KW-1185">Reference proteome</keyword>
<dbReference type="STRING" id="45286.A0A0X8HRS9"/>
<dbReference type="EMBL" id="CP014244">
    <property type="protein sequence ID" value="AMD20284.1"/>
    <property type="molecule type" value="Genomic_DNA"/>
</dbReference>
<dbReference type="CDD" id="cd00761">
    <property type="entry name" value="Glyco_tranf_GTA_type"/>
    <property type="match status" value="1"/>
</dbReference>
<dbReference type="GeneID" id="28723524"/>
<dbReference type="InterPro" id="IPR029044">
    <property type="entry name" value="Nucleotide-diphossugar_trans"/>
</dbReference>
<protein>
    <submittedName>
        <fullName evidence="3">HDL460Wp</fullName>
    </submittedName>
</protein>
<dbReference type="GO" id="GO:0000032">
    <property type="term" value="P:cell wall mannoprotein biosynthetic process"/>
    <property type="evidence" value="ECO:0007669"/>
    <property type="project" value="TreeGrafter"/>
</dbReference>
<dbReference type="GO" id="GO:0000136">
    <property type="term" value="C:mannan polymerase complex"/>
    <property type="evidence" value="ECO:0007669"/>
    <property type="project" value="TreeGrafter"/>
</dbReference>
<keyword evidence="2" id="KW-0812">Transmembrane</keyword>
<dbReference type="PANTHER" id="PTHR43083">
    <property type="entry name" value="MANNAN POLYMERASE II"/>
    <property type="match status" value="1"/>
</dbReference>
<dbReference type="AlphaFoldDB" id="A0A0X8HRS9"/>
<dbReference type="FunFam" id="3.90.550.10:FF:000163">
    <property type="entry name" value="Van1p"/>
    <property type="match status" value="1"/>
</dbReference>
<organism evidence="3 4">
    <name type="scientific">Eremothecium sinecaudum</name>
    <dbReference type="NCBI Taxonomy" id="45286"/>
    <lineage>
        <taxon>Eukaryota</taxon>
        <taxon>Fungi</taxon>
        <taxon>Dikarya</taxon>
        <taxon>Ascomycota</taxon>
        <taxon>Saccharomycotina</taxon>
        <taxon>Saccharomycetes</taxon>
        <taxon>Saccharomycetales</taxon>
        <taxon>Saccharomycetaceae</taxon>
        <taxon>Eremothecium</taxon>
    </lineage>
</organism>
<name>A0A0X8HRS9_9SACH</name>
<dbReference type="RefSeq" id="XP_017987280.1">
    <property type="nucleotide sequence ID" value="XM_018132142.1"/>
</dbReference>
<evidence type="ECO:0000313" key="3">
    <source>
        <dbReference type="EMBL" id="AMD20284.1"/>
    </source>
</evidence>
<dbReference type="PANTHER" id="PTHR43083:SF5">
    <property type="entry name" value="MANNAN POLYMERASE I COMPLEX VAN1 SUBUNIT"/>
    <property type="match status" value="1"/>
</dbReference>
<keyword evidence="2" id="KW-1133">Transmembrane helix</keyword>
<comment type="similarity">
    <text evidence="1">Belongs to the ANP1/MMN9/VAN1 family.</text>
</comment>
<dbReference type="Gene3D" id="3.90.550.10">
    <property type="entry name" value="Spore Coat Polysaccharide Biosynthesis Protein SpsA, Chain A"/>
    <property type="match status" value="2"/>
</dbReference>
<gene>
    <name evidence="3" type="ORF">AW171_hschr42170</name>
</gene>
<dbReference type="OrthoDB" id="204164at2759"/>
<evidence type="ECO:0000256" key="1">
    <source>
        <dbReference type="ARBA" id="ARBA00037964"/>
    </source>
</evidence>
<evidence type="ECO:0000256" key="2">
    <source>
        <dbReference type="SAM" id="Phobius"/>
    </source>
</evidence>
<reference evidence="3 4" key="1">
    <citation type="submission" date="2016-01" db="EMBL/GenBank/DDBJ databases">
        <title>Genome sequence of the yeast Holleya sinecauda.</title>
        <authorList>
            <person name="Dietrich F.S."/>
        </authorList>
    </citation>
    <scope>NUCLEOTIDE SEQUENCE [LARGE SCALE GENOMIC DNA]</scope>
    <source>
        <strain evidence="3 4">ATCC 58844</strain>
    </source>
</reference>
<accession>A0A0X8HRS9</accession>